<keyword evidence="1" id="KW-0645">Protease</keyword>
<dbReference type="SUPFAM" id="SSF50630">
    <property type="entry name" value="Acid proteases"/>
    <property type="match status" value="1"/>
</dbReference>
<dbReference type="Pfam" id="PF13975">
    <property type="entry name" value="gag-asp_proteas"/>
    <property type="match status" value="1"/>
</dbReference>
<sequence length="160" mass="17452">MIFAAWFLLLALLTLFFGGVLERRENPNSNPGGRVSEQGVREVVLERNAQGHYVASGTINGYPVVFLLDTGATDVAVSEALADRLGLEKRGGAFSHTANGVVAVWQTTLDRVKLGVIELRNVRATILPDLKPADQVLLGMSFLKKLELIQRDGVLTLRQL</sequence>
<comment type="caution">
    <text evidence="1">The sequence shown here is derived from an EMBL/GenBank/DDBJ whole genome shotgun (WGS) entry which is preliminary data.</text>
</comment>
<dbReference type="EC" id="3.4.23.-" evidence="1"/>
<dbReference type="Proteomes" id="UP000886339">
    <property type="component" value="Unassembled WGS sequence"/>
</dbReference>
<dbReference type="InterPro" id="IPR001969">
    <property type="entry name" value="Aspartic_peptidase_AS"/>
</dbReference>
<dbReference type="InterPro" id="IPR011969">
    <property type="entry name" value="Clan_AA_Asp_peptidase_C"/>
</dbReference>
<name>A0A831WE62_9GAMM</name>
<gene>
    <name evidence="1" type="ORF">ENJ12_00255</name>
</gene>
<evidence type="ECO:0000313" key="1">
    <source>
        <dbReference type="EMBL" id="HEC05256.1"/>
    </source>
</evidence>
<proteinExistence type="predicted"/>
<dbReference type="InterPro" id="IPR034122">
    <property type="entry name" value="Retropepsin-like_bacterial"/>
</dbReference>
<dbReference type="NCBIfam" id="TIGR02281">
    <property type="entry name" value="clan_AA_DTGA"/>
    <property type="match status" value="1"/>
</dbReference>
<dbReference type="PROSITE" id="PS00141">
    <property type="entry name" value="ASP_PROTEASE"/>
    <property type="match status" value="1"/>
</dbReference>
<dbReference type="InterPro" id="IPR021109">
    <property type="entry name" value="Peptidase_aspartic_dom_sf"/>
</dbReference>
<dbReference type="GO" id="GO:0004190">
    <property type="term" value="F:aspartic-type endopeptidase activity"/>
    <property type="evidence" value="ECO:0007669"/>
    <property type="project" value="InterPro"/>
</dbReference>
<dbReference type="EMBL" id="DRLF01000009">
    <property type="protein sequence ID" value="HEC05256.1"/>
    <property type="molecule type" value="Genomic_DNA"/>
</dbReference>
<dbReference type="GO" id="GO:0006508">
    <property type="term" value="P:proteolysis"/>
    <property type="evidence" value="ECO:0007669"/>
    <property type="project" value="UniProtKB-KW"/>
</dbReference>
<keyword evidence="1" id="KW-0378">Hydrolase</keyword>
<reference evidence="1" key="1">
    <citation type="journal article" date="2020" name="mSystems">
        <title>Genome- and Community-Level Interaction Insights into Carbon Utilization and Element Cycling Functions of Hydrothermarchaeota in Hydrothermal Sediment.</title>
        <authorList>
            <person name="Zhou Z."/>
            <person name="Liu Y."/>
            <person name="Xu W."/>
            <person name="Pan J."/>
            <person name="Luo Z.H."/>
            <person name="Li M."/>
        </authorList>
    </citation>
    <scope>NUCLEOTIDE SEQUENCE [LARGE SCALE GENOMIC DNA]</scope>
    <source>
        <strain evidence="1">HyVt-458</strain>
    </source>
</reference>
<organism evidence="1">
    <name type="scientific">Thiolapillus brandeum</name>
    <dbReference type="NCBI Taxonomy" id="1076588"/>
    <lineage>
        <taxon>Bacteria</taxon>
        <taxon>Pseudomonadati</taxon>
        <taxon>Pseudomonadota</taxon>
        <taxon>Gammaproteobacteria</taxon>
        <taxon>Chromatiales</taxon>
        <taxon>Sedimenticolaceae</taxon>
        <taxon>Thiolapillus</taxon>
    </lineage>
</organism>
<protein>
    <submittedName>
        <fullName evidence="1">TIGR02281 family clan AA aspartic protease</fullName>
        <ecNumber evidence="1">3.4.23.-</ecNumber>
    </submittedName>
</protein>
<accession>A0A831WE62</accession>
<dbReference type="Gene3D" id="2.40.70.10">
    <property type="entry name" value="Acid Proteases"/>
    <property type="match status" value="1"/>
</dbReference>
<dbReference type="CDD" id="cd05483">
    <property type="entry name" value="retropepsin_like_bacteria"/>
    <property type="match status" value="1"/>
</dbReference>
<dbReference type="AlphaFoldDB" id="A0A831WE62"/>